<accession>A0ABQ5GQ06</accession>
<proteinExistence type="predicted"/>
<name>A0ABQ5GQ06_9ASTR</name>
<reference evidence="1" key="1">
    <citation type="journal article" date="2022" name="Int. J. Mol. Sci.">
        <title>Draft Genome of Tanacetum Coccineum: Genomic Comparison of Closely Related Tanacetum-Family Plants.</title>
        <authorList>
            <person name="Yamashiro T."/>
            <person name="Shiraishi A."/>
            <person name="Nakayama K."/>
            <person name="Satake H."/>
        </authorList>
    </citation>
    <scope>NUCLEOTIDE SEQUENCE</scope>
</reference>
<dbReference type="EMBL" id="BQNB010018718">
    <property type="protein sequence ID" value="GJT77515.1"/>
    <property type="molecule type" value="Genomic_DNA"/>
</dbReference>
<protein>
    <submittedName>
        <fullName evidence="1">Uncharacterized protein</fullName>
    </submittedName>
</protein>
<sequence length="99" mass="11489">MPSSSSSAYKSKRYTIEELLEPTHCDCPRPSPVKEQISWTKKNPSRRFKACPIYQPHLETLAETHNMETLAYQYQTHNMETLAETRNWKDVIISISSNS</sequence>
<evidence type="ECO:0000313" key="1">
    <source>
        <dbReference type="EMBL" id="GJT77515.1"/>
    </source>
</evidence>
<keyword evidence="2" id="KW-1185">Reference proteome</keyword>
<reference evidence="1" key="2">
    <citation type="submission" date="2022-01" db="EMBL/GenBank/DDBJ databases">
        <authorList>
            <person name="Yamashiro T."/>
            <person name="Shiraishi A."/>
            <person name="Satake H."/>
            <person name="Nakayama K."/>
        </authorList>
    </citation>
    <scope>NUCLEOTIDE SEQUENCE</scope>
</reference>
<feature type="non-terminal residue" evidence="1">
    <location>
        <position position="99"/>
    </location>
</feature>
<evidence type="ECO:0000313" key="2">
    <source>
        <dbReference type="Proteomes" id="UP001151760"/>
    </source>
</evidence>
<organism evidence="1 2">
    <name type="scientific">Tanacetum coccineum</name>
    <dbReference type="NCBI Taxonomy" id="301880"/>
    <lineage>
        <taxon>Eukaryota</taxon>
        <taxon>Viridiplantae</taxon>
        <taxon>Streptophyta</taxon>
        <taxon>Embryophyta</taxon>
        <taxon>Tracheophyta</taxon>
        <taxon>Spermatophyta</taxon>
        <taxon>Magnoliopsida</taxon>
        <taxon>eudicotyledons</taxon>
        <taxon>Gunneridae</taxon>
        <taxon>Pentapetalae</taxon>
        <taxon>asterids</taxon>
        <taxon>campanulids</taxon>
        <taxon>Asterales</taxon>
        <taxon>Asteraceae</taxon>
        <taxon>Asteroideae</taxon>
        <taxon>Anthemideae</taxon>
        <taxon>Anthemidinae</taxon>
        <taxon>Tanacetum</taxon>
    </lineage>
</organism>
<dbReference type="Proteomes" id="UP001151760">
    <property type="component" value="Unassembled WGS sequence"/>
</dbReference>
<comment type="caution">
    <text evidence="1">The sequence shown here is derived from an EMBL/GenBank/DDBJ whole genome shotgun (WGS) entry which is preliminary data.</text>
</comment>
<gene>
    <name evidence="1" type="ORF">Tco_1044240</name>
</gene>